<evidence type="ECO:0000313" key="2">
    <source>
        <dbReference type="EMBL" id="ARF50009.1"/>
    </source>
</evidence>
<organism evidence="3 4">
    <name type="scientific">Pantoea stewartii subsp. stewartii DC283</name>
    <dbReference type="NCBI Taxonomy" id="660596"/>
    <lineage>
        <taxon>Bacteria</taxon>
        <taxon>Pseudomonadati</taxon>
        <taxon>Pseudomonadota</taxon>
        <taxon>Gammaproteobacteria</taxon>
        <taxon>Enterobacterales</taxon>
        <taxon>Erwiniaceae</taxon>
        <taxon>Pantoea</taxon>
    </lineage>
</organism>
<evidence type="ECO:0000256" key="1">
    <source>
        <dbReference type="SAM" id="MobiDB-lite"/>
    </source>
</evidence>
<sequence length="321" mass="36331">MTLARLYDFSAEHQRRSSRMENQKQGHFALFRSLLSKDWASDTAKFSLWVRIIGLAQWKPRTVEFDGVSWDLQPGQLVTKVPYLARKLKDSQGNEKSPKQVRDMLEFFTKEKMITFAGNRHGTVITIINYADYQGDFEVTKEVSNQVTNKLSNGAVSGHVEVTKKVTNEVEQSKKLLEQEYKNITQTRGAGLSGDEKLTPRQAGTNPRARGSNSRASLPEFDRHKFVSTWNAKAEEFGLPRIKGISVTTENGIKRLWKSYLKHCKDTGNTPTSPDVFFTGYITHGYKPTRWACGDNPDGTKYGIDTALTQKKIDEIISQEG</sequence>
<evidence type="ECO:0000313" key="3">
    <source>
        <dbReference type="EMBL" id="EHU00514.1"/>
    </source>
</evidence>
<evidence type="ECO:0000313" key="4">
    <source>
        <dbReference type="Proteomes" id="UP000005050"/>
    </source>
</evidence>
<proteinExistence type="predicted"/>
<gene>
    <name evidence="3" type="ORF">CKS_2601</name>
    <name evidence="2" type="ORF">DSJ_12085</name>
</gene>
<keyword evidence="5" id="KW-1185">Reference proteome</keyword>
<dbReference type="Proteomes" id="UP000192380">
    <property type="component" value="Chromosome"/>
</dbReference>
<dbReference type="EMBL" id="CP017581">
    <property type="protein sequence ID" value="ARF50009.1"/>
    <property type="molecule type" value="Genomic_DNA"/>
</dbReference>
<protein>
    <submittedName>
        <fullName evidence="2 3">Replication protein</fullName>
    </submittedName>
</protein>
<reference evidence="3" key="2">
    <citation type="submission" date="2012-01" db="EMBL/GenBank/DDBJ databases">
        <authorList>
            <person name="Biehl B.S."/>
            <person name="Ding Y."/>
            <person name="Dugan-Rocha S.P."/>
            <person name="Gibbs R.A."/>
            <person name="Glasner J.D."/>
            <person name="Kovar C."/>
            <person name="Muzny D.M."/>
            <person name="Neeno-Eckwall E.C."/>
            <person name="Perna N.T."/>
            <person name="Qin X."/>
            <person name="von Bodman S.B."/>
            <person name="Weinstock G.M."/>
        </authorList>
    </citation>
    <scope>NUCLEOTIDE SEQUENCE</scope>
    <source>
        <strain evidence="3">DC283</strain>
    </source>
</reference>
<dbReference type="STRING" id="660596.DSJ_12085"/>
<dbReference type="EMBL" id="AHIE01000017">
    <property type="protein sequence ID" value="EHU00514.1"/>
    <property type="molecule type" value="Genomic_DNA"/>
</dbReference>
<reference evidence="3 4" key="1">
    <citation type="journal article" date="2012" name="Mol. Microbiol.">
        <title>The genetic and structural basis of two distinct terminal side branch residues in stewartan and amylovoran exopolysaccharides and their potential role in host adaptation.</title>
        <authorList>
            <person name="Wang X."/>
            <person name="Yang F."/>
            <person name="von Bodman S.B."/>
        </authorList>
    </citation>
    <scope>NUCLEOTIDE SEQUENCE [LARGE SCALE GENOMIC DNA]</scope>
    <source>
        <strain evidence="3 4">DC283</strain>
    </source>
</reference>
<evidence type="ECO:0000313" key="5">
    <source>
        <dbReference type="Proteomes" id="UP000192380"/>
    </source>
</evidence>
<feature type="region of interest" description="Disordered" evidence="1">
    <location>
        <begin position="186"/>
        <end position="218"/>
    </location>
</feature>
<name>H3RDS5_PANSE</name>
<dbReference type="KEGG" id="pstw:DSJ_12085"/>
<reference evidence="2 5" key="3">
    <citation type="submission" date="2016-10" db="EMBL/GenBank/DDBJ databases">
        <title>Complete Genome Assembly of Pantoea stewartii subsp. stewartii DC283, a Corn Pathogen.</title>
        <authorList>
            <person name="Duong D.A."/>
            <person name="Stevens A.M."/>
            <person name="Jensen R.V."/>
        </authorList>
    </citation>
    <scope>NUCLEOTIDE SEQUENCE [LARGE SCALE GENOMIC DNA]</scope>
    <source>
        <strain evidence="2 5">DC283</strain>
    </source>
</reference>
<accession>H3RDS5</accession>
<dbReference type="OrthoDB" id="5675294at2"/>
<dbReference type="PATRIC" id="fig|660596.6.peg.2195"/>
<dbReference type="AlphaFoldDB" id="H3RDS5"/>
<dbReference type="Proteomes" id="UP000005050">
    <property type="component" value="Unassembled WGS sequence"/>
</dbReference>